<dbReference type="GO" id="GO:0006952">
    <property type="term" value="P:defense response"/>
    <property type="evidence" value="ECO:0007669"/>
    <property type="project" value="InterPro"/>
</dbReference>
<evidence type="ECO:0000313" key="3">
    <source>
        <dbReference type="EMBL" id="KAK9079878.1"/>
    </source>
</evidence>
<dbReference type="Gene3D" id="2.60.40.150">
    <property type="entry name" value="C2 domain"/>
    <property type="match status" value="1"/>
</dbReference>
<feature type="region of interest" description="Disordered" evidence="1">
    <location>
        <begin position="178"/>
        <end position="235"/>
    </location>
</feature>
<dbReference type="InterPro" id="IPR035892">
    <property type="entry name" value="C2_domain_sf"/>
</dbReference>
<feature type="compositionally biased region" description="Low complexity" evidence="1">
    <location>
        <begin position="211"/>
        <end position="225"/>
    </location>
</feature>
<dbReference type="SMART" id="SM00239">
    <property type="entry name" value="C2"/>
    <property type="match status" value="1"/>
</dbReference>
<sequence>MEHRILDITLISAKGLKKASLIGKMDVYAVAYISGAGKSEKLKTHVDQDGGTEPSWNFPMKFTVDEAAGLQNRTTLVIEIKHEGTFGNKEVGEARVPIKELLEGVSKEGKSDQFVSYQVRTPSGKPKGNLNFSYKFGEKFKVEEAVPAYPAGMAVGSSSGYQQPYAAGAAGGYYPPPAGGYPPQGQPGYAYQHQQQPGYGYPPPPPPGGYPPQQGYGYPPVQQPQQKPPKKSNGLGMGLGAGLLGGALGGLLIADIASDAGGGCGGGGCGGGCGGF</sequence>
<dbReference type="InterPro" id="IPR044750">
    <property type="entry name" value="C2_SRC2/BAP"/>
</dbReference>
<dbReference type="Proteomes" id="UP001408789">
    <property type="component" value="Unassembled WGS sequence"/>
</dbReference>
<accession>A0AAP0DV62</accession>
<dbReference type="SUPFAM" id="SSF49562">
    <property type="entry name" value="C2 domain (Calcium/lipid-binding domain, CaLB)"/>
    <property type="match status" value="1"/>
</dbReference>
<gene>
    <name evidence="3" type="ORF">SSX86_001551</name>
</gene>
<dbReference type="EMBL" id="JBCNJP010000003">
    <property type="protein sequence ID" value="KAK9079878.1"/>
    <property type="molecule type" value="Genomic_DNA"/>
</dbReference>
<feature type="compositionally biased region" description="Pro residues" evidence="1">
    <location>
        <begin position="200"/>
        <end position="210"/>
    </location>
</feature>
<dbReference type="PANTHER" id="PTHR32246">
    <property type="entry name" value="INGRESSION PROTEIN FIC1"/>
    <property type="match status" value="1"/>
</dbReference>
<feature type="compositionally biased region" description="Low complexity" evidence="1">
    <location>
        <begin position="181"/>
        <end position="199"/>
    </location>
</feature>
<evidence type="ECO:0000259" key="2">
    <source>
        <dbReference type="PROSITE" id="PS50004"/>
    </source>
</evidence>
<dbReference type="AlphaFoldDB" id="A0AAP0DV62"/>
<dbReference type="PANTHER" id="PTHR32246:SF124">
    <property type="entry name" value="C2 DOMAIN-CONTAINING PROTEIN"/>
    <property type="match status" value="1"/>
</dbReference>
<evidence type="ECO:0000313" key="4">
    <source>
        <dbReference type="Proteomes" id="UP001408789"/>
    </source>
</evidence>
<dbReference type="Pfam" id="PF00168">
    <property type="entry name" value="C2"/>
    <property type="match status" value="1"/>
</dbReference>
<dbReference type="CDD" id="cd04051">
    <property type="entry name" value="C2_SRC2_like"/>
    <property type="match status" value="1"/>
</dbReference>
<comment type="caution">
    <text evidence="3">The sequence shown here is derived from an EMBL/GenBank/DDBJ whole genome shotgun (WGS) entry which is preliminary data.</text>
</comment>
<evidence type="ECO:0000256" key="1">
    <source>
        <dbReference type="SAM" id="MobiDB-lite"/>
    </source>
</evidence>
<organism evidence="3 4">
    <name type="scientific">Deinandra increscens subsp. villosa</name>
    <dbReference type="NCBI Taxonomy" id="3103831"/>
    <lineage>
        <taxon>Eukaryota</taxon>
        <taxon>Viridiplantae</taxon>
        <taxon>Streptophyta</taxon>
        <taxon>Embryophyta</taxon>
        <taxon>Tracheophyta</taxon>
        <taxon>Spermatophyta</taxon>
        <taxon>Magnoliopsida</taxon>
        <taxon>eudicotyledons</taxon>
        <taxon>Gunneridae</taxon>
        <taxon>Pentapetalae</taxon>
        <taxon>asterids</taxon>
        <taxon>campanulids</taxon>
        <taxon>Asterales</taxon>
        <taxon>Asteraceae</taxon>
        <taxon>Asteroideae</taxon>
        <taxon>Heliantheae alliance</taxon>
        <taxon>Madieae</taxon>
        <taxon>Madiinae</taxon>
        <taxon>Deinandra</taxon>
    </lineage>
</organism>
<dbReference type="PROSITE" id="PS50004">
    <property type="entry name" value="C2"/>
    <property type="match status" value="1"/>
</dbReference>
<keyword evidence="4" id="KW-1185">Reference proteome</keyword>
<proteinExistence type="predicted"/>
<name>A0AAP0DV62_9ASTR</name>
<reference evidence="3 4" key="1">
    <citation type="submission" date="2024-04" db="EMBL/GenBank/DDBJ databases">
        <title>The reference genome of an endangered Asteraceae, Deinandra increscens subsp. villosa, native to the Central Coast of California.</title>
        <authorList>
            <person name="Guilliams M."/>
            <person name="Hasenstab-Lehman K."/>
            <person name="Meyer R."/>
            <person name="Mcevoy S."/>
        </authorList>
    </citation>
    <scope>NUCLEOTIDE SEQUENCE [LARGE SCALE GENOMIC DNA]</scope>
    <source>
        <tissue evidence="3">Leaf</tissue>
    </source>
</reference>
<dbReference type="InterPro" id="IPR000008">
    <property type="entry name" value="C2_dom"/>
</dbReference>
<protein>
    <recommendedName>
        <fullName evidence="2">C2 domain-containing protein</fullName>
    </recommendedName>
</protein>
<feature type="domain" description="C2" evidence="2">
    <location>
        <begin position="1"/>
        <end position="111"/>
    </location>
</feature>